<sequence>MAFHPEFSVVYVTNEVSEGRISALRFEKQKFSTKGSGPISDGLQWNISIGLLFFGNGGVALFDIESDGAIGQRRAEYNSSKELKMHDVAFHDGYLFAVDTF</sequence>
<dbReference type="AlphaFoldDB" id="A0A6S8ASE2"/>
<dbReference type="EMBL" id="HBIJ01005968">
    <property type="protein sequence ID" value="CAE0363457.1"/>
    <property type="molecule type" value="Transcribed_RNA"/>
</dbReference>
<reference evidence="1" key="1">
    <citation type="submission" date="2021-01" db="EMBL/GenBank/DDBJ databases">
        <authorList>
            <person name="Corre E."/>
            <person name="Pelletier E."/>
            <person name="Niang G."/>
            <person name="Scheremetjew M."/>
            <person name="Finn R."/>
            <person name="Kale V."/>
            <person name="Holt S."/>
            <person name="Cochrane G."/>
            <person name="Meng A."/>
            <person name="Brown T."/>
            <person name="Cohen L."/>
        </authorList>
    </citation>
    <scope>NUCLEOTIDE SEQUENCE</scope>
    <source>
        <strain evidence="1">CCMP1510</strain>
    </source>
</reference>
<proteinExistence type="predicted"/>
<protein>
    <submittedName>
        <fullName evidence="1">Uncharacterized protein</fullName>
    </submittedName>
</protein>
<name>A0A6S8ASE2_9STRA</name>
<evidence type="ECO:0000313" key="2">
    <source>
        <dbReference type="EMBL" id="CAE0363457.1"/>
    </source>
</evidence>
<evidence type="ECO:0000313" key="1">
    <source>
        <dbReference type="EMBL" id="CAE0363456.1"/>
    </source>
</evidence>
<accession>A0A6S8ASE2</accession>
<organism evidence="1">
    <name type="scientific">Aureoumbra lagunensis</name>
    <dbReference type="NCBI Taxonomy" id="44058"/>
    <lineage>
        <taxon>Eukaryota</taxon>
        <taxon>Sar</taxon>
        <taxon>Stramenopiles</taxon>
        <taxon>Ochrophyta</taxon>
        <taxon>Pelagophyceae</taxon>
        <taxon>Pelagomonadales</taxon>
        <taxon>Aureoumbra</taxon>
    </lineage>
</organism>
<gene>
    <name evidence="1" type="ORF">ALAG00032_LOCUS4197</name>
    <name evidence="2" type="ORF">ALAG00032_LOCUS4198</name>
</gene>
<dbReference type="EMBL" id="HBIJ01005967">
    <property type="protein sequence ID" value="CAE0363456.1"/>
    <property type="molecule type" value="Transcribed_RNA"/>
</dbReference>